<dbReference type="Proteomes" id="UP000324832">
    <property type="component" value="Unassembled WGS sequence"/>
</dbReference>
<organism evidence="1 2">
    <name type="scientific">Leptidea sinapis</name>
    <dbReference type="NCBI Taxonomy" id="189913"/>
    <lineage>
        <taxon>Eukaryota</taxon>
        <taxon>Metazoa</taxon>
        <taxon>Ecdysozoa</taxon>
        <taxon>Arthropoda</taxon>
        <taxon>Hexapoda</taxon>
        <taxon>Insecta</taxon>
        <taxon>Pterygota</taxon>
        <taxon>Neoptera</taxon>
        <taxon>Endopterygota</taxon>
        <taxon>Lepidoptera</taxon>
        <taxon>Glossata</taxon>
        <taxon>Ditrysia</taxon>
        <taxon>Papilionoidea</taxon>
        <taxon>Pieridae</taxon>
        <taxon>Dismorphiinae</taxon>
        <taxon>Leptidea</taxon>
    </lineage>
</organism>
<accession>A0A5E4QP48</accession>
<gene>
    <name evidence="1" type="ORF">LSINAPIS_LOCUS10049</name>
</gene>
<protein>
    <submittedName>
        <fullName evidence="1">Uncharacterized protein</fullName>
    </submittedName>
</protein>
<reference evidence="1 2" key="1">
    <citation type="submission" date="2017-07" db="EMBL/GenBank/DDBJ databases">
        <authorList>
            <person name="Talla V."/>
            <person name="Backstrom N."/>
        </authorList>
    </citation>
    <scope>NUCLEOTIDE SEQUENCE [LARGE SCALE GENOMIC DNA]</scope>
</reference>
<dbReference type="AlphaFoldDB" id="A0A5E4QP48"/>
<proteinExistence type="predicted"/>
<evidence type="ECO:0000313" key="2">
    <source>
        <dbReference type="Proteomes" id="UP000324832"/>
    </source>
</evidence>
<sequence>MVFEDVKIAGIRWMRAAQNRSSWRSLGEAFVHQWTSTG</sequence>
<dbReference type="EMBL" id="FZQP02003978">
    <property type="protein sequence ID" value="VVC99109.1"/>
    <property type="molecule type" value="Genomic_DNA"/>
</dbReference>
<name>A0A5E4QP48_9NEOP</name>
<keyword evidence="2" id="KW-1185">Reference proteome</keyword>
<evidence type="ECO:0000313" key="1">
    <source>
        <dbReference type="EMBL" id="VVC99109.1"/>
    </source>
</evidence>